<evidence type="ECO:0000313" key="7">
    <source>
        <dbReference type="Proteomes" id="UP000248557"/>
    </source>
</evidence>
<keyword evidence="6" id="KW-0328">Glycosyltransferase</keyword>
<evidence type="ECO:0000256" key="1">
    <source>
        <dbReference type="ARBA" id="ARBA00023015"/>
    </source>
</evidence>
<keyword evidence="2 4" id="KW-0238">DNA-binding</keyword>
<evidence type="ECO:0000256" key="3">
    <source>
        <dbReference type="ARBA" id="ARBA00023163"/>
    </source>
</evidence>
<dbReference type="Pfam" id="PF00156">
    <property type="entry name" value="Pribosyltran"/>
    <property type="match status" value="1"/>
</dbReference>
<dbReference type="RefSeq" id="WP_112149717.1">
    <property type="nucleotide sequence ID" value="NZ_NGJK01000081.1"/>
</dbReference>
<evidence type="ECO:0000256" key="2">
    <source>
        <dbReference type="ARBA" id="ARBA00023125"/>
    </source>
</evidence>
<dbReference type="GO" id="GO:0004588">
    <property type="term" value="F:orotate phosphoribosyltransferase activity"/>
    <property type="evidence" value="ECO:0007669"/>
    <property type="project" value="TreeGrafter"/>
</dbReference>
<organism evidence="6 7">
    <name type="scientific">Methanosphaera stadtmanae</name>
    <dbReference type="NCBI Taxonomy" id="2317"/>
    <lineage>
        <taxon>Archaea</taxon>
        <taxon>Methanobacteriati</taxon>
        <taxon>Methanobacteriota</taxon>
        <taxon>Methanomada group</taxon>
        <taxon>Methanobacteria</taxon>
        <taxon>Methanobacteriales</taxon>
        <taxon>Methanobacteriaceae</taxon>
        <taxon>Methanosphaera</taxon>
    </lineage>
</organism>
<evidence type="ECO:0000256" key="4">
    <source>
        <dbReference type="HAMAP-Rule" id="MF_01214"/>
    </source>
</evidence>
<dbReference type="EMBL" id="NGJK01000081">
    <property type="protein sequence ID" value="RAP02630.1"/>
    <property type="molecule type" value="Genomic_DNA"/>
</dbReference>
<dbReference type="Gene3D" id="3.40.50.2020">
    <property type="match status" value="1"/>
</dbReference>
<evidence type="ECO:0000313" key="6">
    <source>
        <dbReference type="EMBL" id="RAP02630.1"/>
    </source>
</evidence>
<dbReference type="SUPFAM" id="SSF53271">
    <property type="entry name" value="PRTase-like"/>
    <property type="match status" value="1"/>
</dbReference>
<keyword evidence="1 4" id="KW-0805">Transcription regulation</keyword>
<dbReference type="NCBIfam" id="NF002620">
    <property type="entry name" value="PRK02277.1"/>
    <property type="match status" value="1"/>
</dbReference>
<reference evidence="6 7" key="1">
    <citation type="submission" date="2017-05" db="EMBL/GenBank/DDBJ databases">
        <title>Host range expansion of the Methanosphaera genus to humans and monogastric animals involves recent and extensive reduction in genome content.</title>
        <authorList>
            <person name="Hoedt E.C."/>
            <person name="Volmer J.G."/>
            <person name="Parks D.H."/>
            <person name="Rosewarne C.P."/>
            <person name="Denman S.E."/>
            <person name="Mcsweeney C.S."/>
            <person name="O Cuiv P."/>
            <person name="Hugenholtz P."/>
            <person name="Tyson G.W."/>
            <person name="Morrison M."/>
        </authorList>
    </citation>
    <scope>NUCLEOTIDE SEQUENCE [LARGE SCALE GENOMIC DNA]</scope>
    <source>
        <strain evidence="6 7">PA5</strain>
    </source>
</reference>
<dbReference type="Proteomes" id="UP000248557">
    <property type="component" value="Unassembled WGS sequence"/>
</dbReference>
<dbReference type="AlphaFoldDB" id="A0A328Q7C3"/>
<proteinExistence type="inferred from homology"/>
<dbReference type="HAMAP" id="MF_01214">
    <property type="entry name" value="GfcR"/>
    <property type="match status" value="1"/>
</dbReference>
<protein>
    <recommendedName>
        <fullName evidence="4">Transcriptional regulator GfcR</fullName>
    </recommendedName>
</protein>
<keyword evidence="6" id="KW-0808">Transferase</keyword>
<dbReference type="GO" id="GO:0010468">
    <property type="term" value="P:regulation of gene expression"/>
    <property type="evidence" value="ECO:0007669"/>
    <property type="project" value="UniProtKB-UniRule"/>
</dbReference>
<keyword evidence="3 4" id="KW-0804">Transcription</keyword>
<evidence type="ECO:0000259" key="5">
    <source>
        <dbReference type="Pfam" id="PF00156"/>
    </source>
</evidence>
<sequence length="198" mass="21435">MKNKLIEKATELRNKGLTTGEIADELNISKDTTQWLIMQMTTVNKTKQKQKPDDFAINWKTIGSSSSRMQYIASALSNMAVEEGVVDAVVGISISGVPFATIMAEILDAELAVFHPIKHMKNESAQGALSHNFANIKNKTVVIVDDVITSGATITDAIRVCKKNGANPLVVTVLVDKKGLDDSDNVPIKSLIKINKVG</sequence>
<accession>A0A328Q7C3</accession>
<dbReference type="PANTHER" id="PTHR19278:SF41">
    <property type="entry name" value="PYRE-LIKE PROTEIN"/>
    <property type="match status" value="1"/>
</dbReference>
<dbReference type="GO" id="GO:0006222">
    <property type="term" value="P:UMP biosynthetic process"/>
    <property type="evidence" value="ECO:0007669"/>
    <property type="project" value="TreeGrafter"/>
</dbReference>
<gene>
    <name evidence="4" type="primary">gfcR</name>
    <name evidence="6" type="ORF">CA615_06635</name>
</gene>
<name>A0A328Q7C3_9EURY</name>
<dbReference type="PANTHER" id="PTHR19278">
    <property type="entry name" value="OROTATE PHOSPHORIBOSYLTRANSFERASE"/>
    <property type="match status" value="1"/>
</dbReference>
<comment type="domain">
    <text evidence="4">Contains an N-terminal DNA-binding winged helix-turn-helix domain and a C-terminal regulatory domain (or effector binding domain) resembling phosphoribosyltransferase (PRT) domain.</text>
</comment>
<dbReference type="InterPro" id="IPR029057">
    <property type="entry name" value="PRTase-like"/>
</dbReference>
<dbReference type="CDD" id="cd06223">
    <property type="entry name" value="PRTases_typeI"/>
    <property type="match status" value="1"/>
</dbReference>
<dbReference type="GO" id="GO:0003677">
    <property type="term" value="F:DNA binding"/>
    <property type="evidence" value="ECO:0007669"/>
    <property type="project" value="UniProtKB-UniRule"/>
</dbReference>
<comment type="similarity">
    <text evidence="4">Belongs to the purine/pyrimidine phosphoribosyltransferase family. GfcR subfamily.</text>
</comment>
<comment type="caution">
    <text evidence="6">The sequence shown here is derived from an EMBL/GenBank/DDBJ whole genome shotgun (WGS) entry which is preliminary data.</text>
</comment>
<feature type="domain" description="Phosphoribosyltransferase" evidence="5">
    <location>
        <begin position="66"/>
        <end position="195"/>
    </location>
</feature>
<dbReference type="GO" id="GO:0019856">
    <property type="term" value="P:pyrimidine nucleobase biosynthetic process"/>
    <property type="evidence" value="ECO:0007669"/>
    <property type="project" value="TreeGrafter"/>
</dbReference>
<dbReference type="InterPro" id="IPR022854">
    <property type="entry name" value="GfcR-like"/>
</dbReference>
<dbReference type="InterPro" id="IPR000836">
    <property type="entry name" value="PRTase_dom"/>
</dbReference>